<evidence type="ECO:0000313" key="3">
    <source>
        <dbReference type="Proteomes" id="UP001292094"/>
    </source>
</evidence>
<organism evidence="2 3">
    <name type="scientific">Petrolisthes manimaculis</name>
    <dbReference type="NCBI Taxonomy" id="1843537"/>
    <lineage>
        <taxon>Eukaryota</taxon>
        <taxon>Metazoa</taxon>
        <taxon>Ecdysozoa</taxon>
        <taxon>Arthropoda</taxon>
        <taxon>Crustacea</taxon>
        <taxon>Multicrustacea</taxon>
        <taxon>Malacostraca</taxon>
        <taxon>Eumalacostraca</taxon>
        <taxon>Eucarida</taxon>
        <taxon>Decapoda</taxon>
        <taxon>Pleocyemata</taxon>
        <taxon>Anomura</taxon>
        <taxon>Galatheoidea</taxon>
        <taxon>Porcellanidae</taxon>
        <taxon>Petrolisthes</taxon>
    </lineage>
</organism>
<feature type="region of interest" description="Disordered" evidence="1">
    <location>
        <begin position="270"/>
        <end position="308"/>
    </location>
</feature>
<name>A0AAE1PNS3_9EUCA</name>
<reference evidence="2" key="1">
    <citation type="submission" date="2023-11" db="EMBL/GenBank/DDBJ databases">
        <title>Genome assemblies of two species of porcelain crab, Petrolisthes cinctipes and Petrolisthes manimaculis (Anomura: Porcellanidae).</title>
        <authorList>
            <person name="Angst P."/>
        </authorList>
    </citation>
    <scope>NUCLEOTIDE SEQUENCE</scope>
    <source>
        <strain evidence="2">PB745_02</strain>
        <tissue evidence="2">Gill</tissue>
    </source>
</reference>
<feature type="compositionally biased region" description="Polar residues" evidence="1">
    <location>
        <begin position="35"/>
        <end position="44"/>
    </location>
</feature>
<protein>
    <submittedName>
        <fullName evidence="2">Uncharacterized protein</fullName>
    </submittedName>
</protein>
<dbReference type="Proteomes" id="UP001292094">
    <property type="component" value="Unassembled WGS sequence"/>
</dbReference>
<dbReference type="InterPro" id="IPR011990">
    <property type="entry name" value="TPR-like_helical_dom_sf"/>
</dbReference>
<sequence>MVDSLPKRTEETKESLECPDSESRKGNADMKMEECSSNNENKATSNDKGEGCSNESNGDVCAGENNAQAECLPLDSGDSKTNLVRQLSTAHCSIAELFMTDLCDEENAEEQCQAAITQGIQVDPSNPEAYQHMASFLLVKQDSEEAKTYINKSLDLWLPKYREVDEGKAEAGSFDPVEVCPLSYPTRLSTARILIEVEDYDNAIDVLDGLTEEDDEVVDTWYLLGWTYYLQGEDYIDEAKYHLHIAMKVNKESPSEDLQLVEHLQELIEEVGPYEEEETEDTNDDEIEKELEADSEDDENVEESMDTD</sequence>
<comment type="caution">
    <text evidence="2">The sequence shown here is derived from an EMBL/GenBank/DDBJ whole genome shotgun (WGS) entry which is preliminary data.</text>
</comment>
<keyword evidence="3" id="KW-1185">Reference proteome</keyword>
<gene>
    <name evidence="2" type="ORF">Pmani_016906</name>
</gene>
<dbReference type="EMBL" id="JAWZYT010001496">
    <property type="protein sequence ID" value="KAK4311619.1"/>
    <property type="molecule type" value="Genomic_DNA"/>
</dbReference>
<dbReference type="AlphaFoldDB" id="A0AAE1PNS3"/>
<dbReference type="Gene3D" id="1.25.40.10">
    <property type="entry name" value="Tetratricopeptide repeat domain"/>
    <property type="match status" value="1"/>
</dbReference>
<evidence type="ECO:0000256" key="1">
    <source>
        <dbReference type="SAM" id="MobiDB-lite"/>
    </source>
</evidence>
<proteinExistence type="predicted"/>
<accession>A0AAE1PNS3</accession>
<dbReference type="CDD" id="cd24142">
    <property type="entry name" value="ACL4-like"/>
    <property type="match status" value="1"/>
</dbReference>
<dbReference type="SUPFAM" id="SSF48452">
    <property type="entry name" value="TPR-like"/>
    <property type="match status" value="1"/>
</dbReference>
<evidence type="ECO:0000313" key="2">
    <source>
        <dbReference type="EMBL" id="KAK4311619.1"/>
    </source>
</evidence>
<feature type="region of interest" description="Disordered" evidence="1">
    <location>
        <begin position="1"/>
        <end position="56"/>
    </location>
</feature>
<feature type="compositionally biased region" description="Basic and acidic residues" evidence="1">
    <location>
        <begin position="1"/>
        <end position="34"/>
    </location>
</feature>